<name>A0A1I1W435_9BACI</name>
<dbReference type="SUPFAM" id="SSF53800">
    <property type="entry name" value="Chelatase"/>
    <property type="match status" value="1"/>
</dbReference>
<evidence type="ECO:0000256" key="1">
    <source>
        <dbReference type="ARBA" id="ARBA00022723"/>
    </source>
</evidence>
<organism evidence="3 4">
    <name type="scientific">Lentibacillus persicus</name>
    <dbReference type="NCBI Taxonomy" id="640948"/>
    <lineage>
        <taxon>Bacteria</taxon>
        <taxon>Bacillati</taxon>
        <taxon>Bacillota</taxon>
        <taxon>Bacilli</taxon>
        <taxon>Bacillales</taxon>
        <taxon>Bacillaceae</taxon>
        <taxon>Lentibacillus</taxon>
    </lineage>
</organism>
<gene>
    <name evidence="3" type="ORF">SAMN05216238_105198</name>
</gene>
<evidence type="ECO:0000313" key="4">
    <source>
        <dbReference type="Proteomes" id="UP000199474"/>
    </source>
</evidence>
<dbReference type="PANTHER" id="PTHR33542">
    <property type="entry name" value="SIROHYDROCHLORIN FERROCHELATASE, CHLOROPLASTIC"/>
    <property type="match status" value="1"/>
</dbReference>
<dbReference type="CDD" id="cd03416">
    <property type="entry name" value="CbiX_SirB_N"/>
    <property type="match status" value="1"/>
</dbReference>
<dbReference type="Gene3D" id="3.40.50.1400">
    <property type="match status" value="2"/>
</dbReference>
<dbReference type="InterPro" id="IPR002762">
    <property type="entry name" value="CbiX-like"/>
</dbReference>
<dbReference type="Pfam" id="PF01903">
    <property type="entry name" value="CbiX"/>
    <property type="match status" value="2"/>
</dbReference>
<dbReference type="GO" id="GO:0046872">
    <property type="term" value="F:metal ion binding"/>
    <property type="evidence" value="ECO:0007669"/>
    <property type="project" value="UniProtKB-KW"/>
</dbReference>
<evidence type="ECO:0000256" key="2">
    <source>
        <dbReference type="ARBA" id="ARBA00023239"/>
    </source>
</evidence>
<protein>
    <submittedName>
        <fullName evidence="3">Sirohydrochlorin ferrochelatase</fullName>
    </submittedName>
</protein>
<dbReference type="AlphaFoldDB" id="A0A1I1W435"/>
<keyword evidence="4" id="KW-1185">Reference proteome</keyword>
<dbReference type="GO" id="GO:0016829">
    <property type="term" value="F:lyase activity"/>
    <property type="evidence" value="ECO:0007669"/>
    <property type="project" value="UniProtKB-KW"/>
</dbReference>
<dbReference type="CDD" id="cd03414">
    <property type="entry name" value="CbiX_SirB_C"/>
    <property type="match status" value="1"/>
</dbReference>
<dbReference type="PANTHER" id="PTHR33542:SF3">
    <property type="entry name" value="SIROHYDROCHLORIN FERROCHELATASE, CHLOROPLASTIC"/>
    <property type="match status" value="1"/>
</dbReference>
<dbReference type="EMBL" id="FOMR01000005">
    <property type="protein sequence ID" value="SFD89894.1"/>
    <property type="molecule type" value="Genomic_DNA"/>
</dbReference>
<keyword evidence="2" id="KW-0456">Lyase</keyword>
<accession>A0A1I1W435</accession>
<dbReference type="OrthoDB" id="9797895at2"/>
<sequence>MQGILYVSHGSRIREARQEAVSCIQSVIGNVNFPLQEMCFLELAAPTVEQGIDRLVNRGATAISVIPVLLLSAGHYYHDIPEELRAAKAKYPDIHWTYGKPLGVQDRFIDVLAERIQETGAPANDDAKIMLVGRGSRHPDTIRDIQEIGGKLRRQTGFAQVDICFLAACGPTFDEALKTSIAEDHSQVFVVPYLWFTGVLMRSIREKLSAVNVAVKKQFICCNQLGSHALMQRALAERVYESVHFDEFVSPRGA</sequence>
<reference evidence="4" key="1">
    <citation type="submission" date="2016-10" db="EMBL/GenBank/DDBJ databases">
        <authorList>
            <person name="Varghese N."/>
            <person name="Submissions S."/>
        </authorList>
    </citation>
    <scope>NUCLEOTIDE SEQUENCE [LARGE SCALE GENOMIC DNA]</scope>
    <source>
        <strain evidence="4">DSM 22530</strain>
    </source>
</reference>
<keyword evidence="1" id="KW-0479">Metal-binding</keyword>
<dbReference type="STRING" id="640948.SAMN05216238_105198"/>
<evidence type="ECO:0000313" key="3">
    <source>
        <dbReference type="EMBL" id="SFD89894.1"/>
    </source>
</evidence>
<dbReference type="Proteomes" id="UP000199474">
    <property type="component" value="Unassembled WGS sequence"/>
</dbReference>
<proteinExistence type="predicted"/>
<dbReference type="InterPro" id="IPR050963">
    <property type="entry name" value="Sirohydro_Cobaltochel/CbiX"/>
</dbReference>
<dbReference type="RefSeq" id="WP_090084491.1">
    <property type="nucleotide sequence ID" value="NZ_FOMR01000005.1"/>
</dbReference>